<dbReference type="CDD" id="cd01146">
    <property type="entry name" value="FhuD"/>
    <property type="match status" value="1"/>
</dbReference>
<evidence type="ECO:0000256" key="5">
    <source>
        <dbReference type="SAM" id="SignalP"/>
    </source>
</evidence>
<dbReference type="EMBL" id="JAMDLW010000008">
    <property type="protein sequence ID" value="MCY9519559.1"/>
    <property type="molecule type" value="Genomic_DNA"/>
</dbReference>
<comment type="similarity">
    <text evidence="2">Belongs to the bacterial solute-binding protein 8 family.</text>
</comment>
<gene>
    <name evidence="7" type="ORF">M5X09_07665</name>
</gene>
<evidence type="ECO:0000256" key="2">
    <source>
        <dbReference type="ARBA" id="ARBA00008814"/>
    </source>
</evidence>
<evidence type="ECO:0000256" key="4">
    <source>
        <dbReference type="ARBA" id="ARBA00022729"/>
    </source>
</evidence>
<proteinExistence type="inferred from homology"/>
<dbReference type="RefSeq" id="WP_087434797.1">
    <property type="nucleotide sequence ID" value="NZ_JAMDLV010000015.1"/>
</dbReference>
<dbReference type="Pfam" id="PF01497">
    <property type="entry name" value="Peripla_BP_2"/>
    <property type="match status" value="1"/>
</dbReference>
<dbReference type="InterPro" id="IPR051313">
    <property type="entry name" value="Bact_iron-sidero_bind"/>
</dbReference>
<dbReference type="Proteomes" id="UP001207626">
    <property type="component" value="Unassembled WGS sequence"/>
</dbReference>
<feature type="signal peptide" evidence="5">
    <location>
        <begin position="1"/>
        <end position="19"/>
    </location>
</feature>
<evidence type="ECO:0000259" key="6">
    <source>
        <dbReference type="PROSITE" id="PS50983"/>
    </source>
</evidence>
<reference evidence="7 8" key="1">
    <citation type="submission" date="2022-05" db="EMBL/GenBank/DDBJ databases">
        <title>Genome Sequencing of Bee-Associated Microbes.</title>
        <authorList>
            <person name="Dunlap C."/>
        </authorList>
    </citation>
    <scope>NUCLEOTIDE SEQUENCE [LARGE SCALE GENOMIC DNA]</scope>
    <source>
        <strain evidence="7 8">NRRL NRS-1438</strain>
    </source>
</reference>
<dbReference type="InterPro" id="IPR002491">
    <property type="entry name" value="ABC_transptr_periplasmic_BD"/>
</dbReference>
<sequence length="332" mass="36811">MKKIYALLSMVLLIVMVTAGCGSKEAATQQEGTQQQEKNLYVLKDARTTHEFEKLPERIVVLQWQQAENLLALGIQPVGFADIPNWDLWVNIDKKLADSVVDVGNRVEPSMEAIAELNPDLIIGTLSWHEGYLNQLEAIAPTALFDTGMGAGADTEYDAMLNNFNTFAEFFGKEAEAKKVCADLEKALNDGRQRIADLKLPTDKFLAAMAYSGSQAPEFRLYNNKAQISIIMEKMGLSNAIEQPKQEGTFDKTNVEALSAFKDVLFLYIVQDADNVFKNVLAGTKVWEDLEFVQKNQLYSLGGDSWTQGGPLSAITLAHKTVEALEKVHTNK</sequence>
<name>A0ABT4DQD2_9BACL</name>
<dbReference type="PANTHER" id="PTHR30532">
    <property type="entry name" value="IRON III DICITRATE-BINDING PERIPLASMIC PROTEIN"/>
    <property type="match status" value="1"/>
</dbReference>
<dbReference type="PRINTS" id="PR01715">
    <property type="entry name" value="FERRIBNDNGPP"/>
</dbReference>
<keyword evidence="8" id="KW-1185">Reference proteome</keyword>
<dbReference type="SUPFAM" id="SSF53807">
    <property type="entry name" value="Helical backbone' metal receptor"/>
    <property type="match status" value="1"/>
</dbReference>
<comment type="caution">
    <text evidence="7">The sequence shown here is derived from an EMBL/GenBank/DDBJ whole genome shotgun (WGS) entry which is preliminary data.</text>
</comment>
<dbReference type="Gene3D" id="3.40.50.1980">
    <property type="entry name" value="Nitrogenase molybdenum iron protein domain"/>
    <property type="match status" value="2"/>
</dbReference>
<evidence type="ECO:0000313" key="8">
    <source>
        <dbReference type="Proteomes" id="UP001207626"/>
    </source>
</evidence>
<feature type="chain" id="PRO_5045447235" evidence="5">
    <location>
        <begin position="20"/>
        <end position="332"/>
    </location>
</feature>
<dbReference type="PROSITE" id="PS51257">
    <property type="entry name" value="PROKAR_LIPOPROTEIN"/>
    <property type="match status" value="1"/>
</dbReference>
<dbReference type="PROSITE" id="PS50983">
    <property type="entry name" value="FE_B12_PBP"/>
    <property type="match status" value="1"/>
</dbReference>
<dbReference type="PANTHER" id="PTHR30532:SF29">
    <property type="entry name" value="FE(3+) DICITRATE-BINDING PERIPLASMIC PROTEIN"/>
    <property type="match status" value="1"/>
</dbReference>
<keyword evidence="3" id="KW-0813">Transport</keyword>
<organism evidence="7 8">
    <name type="scientific">Paenibacillus apiarius</name>
    <dbReference type="NCBI Taxonomy" id="46240"/>
    <lineage>
        <taxon>Bacteria</taxon>
        <taxon>Bacillati</taxon>
        <taxon>Bacillota</taxon>
        <taxon>Bacilli</taxon>
        <taxon>Bacillales</taxon>
        <taxon>Paenibacillaceae</taxon>
        <taxon>Paenibacillus</taxon>
    </lineage>
</organism>
<comment type="subcellular location">
    <subcellularLocation>
        <location evidence="1">Cell envelope</location>
    </subcellularLocation>
</comment>
<accession>A0ABT4DQD2</accession>
<evidence type="ECO:0000256" key="3">
    <source>
        <dbReference type="ARBA" id="ARBA00022448"/>
    </source>
</evidence>
<evidence type="ECO:0000313" key="7">
    <source>
        <dbReference type="EMBL" id="MCY9519559.1"/>
    </source>
</evidence>
<keyword evidence="4 5" id="KW-0732">Signal</keyword>
<evidence type="ECO:0000256" key="1">
    <source>
        <dbReference type="ARBA" id="ARBA00004196"/>
    </source>
</evidence>
<feature type="domain" description="Fe/B12 periplasmic-binding" evidence="6">
    <location>
        <begin position="58"/>
        <end position="329"/>
    </location>
</feature>
<protein>
    <submittedName>
        <fullName evidence="7">Iron-siderophore ABC transporter substrate-binding protein</fullName>
    </submittedName>
</protein>